<evidence type="ECO:0000259" key="3">
    <source>
        <dbReference type="Pfam" id="PF08776"/>
    </source>
</evidence>
<reference evidence="4" key="1">
    <citation type="submission" date="2021-02" db="EMBL/GenBank/DDBJ databases">
        <authorList>
            <person name="Nowell W R."/>
        </authorList>
    </citation>
    <scope>NUCLEOTIDE SEQUENCE</scope>
</reference>
<sequence length="160" mass="17159">MSISNGAPPPPPPPPLPNGFGNGPPAAPALILPNSNGTSNNNTGRKTSITTTAPPMDLMSEMAAKFAQRRKYIDENEKNDANNSINNKGSSKISTTNLPPTIAGPAATSPRVGRKTTECNYSSNELEKLKMDILNELRKDIEKAKQEILNAILDNQHTKI</sequence>
<gene>
    <name evidence="4" type="ORF">GIL414_LOCUS80237</name>
</gene>
<feature type="compositionally biased region" description="Basic and acidic residues" evidence="2">
    <location>
        <begin position="71"/>
        <end position="80"/>
    </location>
</feature>
<proteinExistence type="predicted"/>
<dbReference type="SUPFAM" id="SSF118370">
    <property type="entry name" value="Vasodilator-stimulated phosphoprotein, VASP, tetramerisation domain"/>
    <property type="match status" value="1"/>
</dbReference>
<dbReference type="EMBL" id="CAJOBJ010354376">
    <property type="protein sequence ID" value="CAF5212268.1"/>
    <property type="molecule type" value="Genomic_DNA"/>
</dbReference>
<evidence type="ECO:0000313" key="5">
    <source>
        <dbReference type="Proteomes" id="UP000681720"/>
    </source>
</evidence>
<feature type="region of interest" description="Disordered" evidence="2">
    <location>
        <begin position="1"/>
        <end position="57"/>
    </location>
</feature>
<organism evidence="4 5">
    <name type="scientific">Rotaria magnacalcarata</name>
    <dbReference type="NCBI Taxonomy" id="392030"/>
    <lineage>
        <taxon>Eukaryota</taxon>
        <taxon>Metazoa</taxon>
        <taxon>Spiralia</taxon>
        <taxon>Gnathifera</taxon>
        <taxon>Rotifera</taxon>
        <taxon>Eurotatoria</taxon>
        <taxon>Bdelloidea</taxon>
        <taxon>Philodinida</taxon>
        <taxon>Philodinidae</taxon>
        <taxon>Rotaria</taxon>
    </lineage>
</organism>
<dbReference type="Gene3D" id="1.20.5.1160">
    <property type="entry name" value="Vasodilator-stimulated phosphoprotein"/>
    <property type="match status" value="1"/>
</dbReference>
<dbReference type="Pfam" id="PF08776">
    <property type="entry name" value="VASP_tetra"/>
    <property type="match status" value="1"/>
</dbReference>
<feature type="compositionally biased region" description="Pro residues" evidence="2">
    <location>
        <begin position="7"/>
        <end position="17"/>
    </location>
</feature>
<evidence type="ECO:0000313" key="4">
    <source>
        <dbReference type="EMBL" id="CAF5212268.1"/>
    </source>
</evidence>
<feature type="region of interest" description="Disordered" evidence="2">
    <location>
        <begin position="70"/>
        <end position="115"/>
    </location>
</feature>
<name>A0A8S3J3R5_9BILA</name>
<evidence type="ECO:0000256" key="1">
    <source>
        <dbReference type="SAM" id="Coils"/>
    </source>
</evidence>
<feature type="compositionally biased region" description="Low complexity" evidence="2">
    <location>
        <begin position="82"/>
        <end position="94"/>
    </location>
</feature>
<protein>
    <recommendedName>
        <fullName evidence="3">VASP tetramerisation domain-containing protein</fullName>
    </recommendedName>
</protein>
<feature type="coiled-coil region" evidence="1">
    <location>
        <begin position="127"/>
        <end position="154"/>
    </location>
</feature>
<feature type="domain" description="VASP tetramerisation" evidence="3">
    <location>
        <begin position="123"/>
        <end position="152"/>
    </location>
</feature>
<feature type="compositionally biased region" description="Low complexity" evidence="2">
    <location>
        <begin position="34"/>
        <end position="44"/>
    </location>
</feature>
<keyword evidence="1" id="KW-0175">Coiled coil</keyword>
<comment type="caution">
    <text evidence="4">The sequence shown here is derived from an EMBL/GenBank/DDBJ whole genome shotgun (WGS) entry which is preliminary data.</text>
</comment>
<dbReference type="InterPro" id="IPR038023">
    <property type="entry name" value="VASP_sf"/>
</dbReference>
<dbReference type="AlphaFoldDB" id="A0A8S3J3R5"/>
<evidence type="ECO:0000256" key="2">
    <source>
        <dbReference type="SAM" id="MobiDB-lite"/>
    </source>
</evidence>
<dbReference type="Proteomes" id="UP000681720">
    <property type="component" value="Unassembled WGS sequence"/>
</dbReference>
<accession>A0A8S3J3R5</accession>
<dbReference type="InterPro" id="IPR014885">
    <property type="entry name" value="VASP_tetra"/>
</dbReference>